<dbReference type="Proteomes" id="UP001138757">
    <property type="component" value="Unassembled WGS sequence"/>
</dbReference>
<dbReference type="PANTHER" id="PTHR21666:SF289">
    <property type="entry name" value="L-ALA--D-GLU ENDOPEPTIDASE"/>
    <property type="match status" value="1"/>
</dbReference>
<feature type="signal peptide" evidence="3">
    <location>
        <begin position="1"/>
        <end position="22"/>
    </location>
</feature>
<comment type="caution">
    <text evidence="5">The sequence shown here is derived from an EMBL/GenBank/DDBJ whole genome shotgun (WGS) entry which is preliminary data.</text>
</comment>
<feature type="coiled-coil region" evidence="2">
    <location>
        <begin position="32"/>
        <end position="94"/>
    </location>
</feature>
<keyword evidence="1 3" id="KW-0732">Signal</keyword>
<dbReference type="InterPro" id="IPR011055">
    <property type="entry name" value="Dup_hybrid_motif"/>
</dbReference>
<dbReference type="EMBL" id="JAHGAW010000002">
    <property type="protein sequence ID" value="MBT2186002.1"/>
    <property type="molecule type" value="Genomic_DNA"/>
</dbReference>
<dbReference type="Pfam" id="PF01551">
    <property type="entry name" value="Peptidase_M23"/>
    <property type="match status" value="1"/>
</dbReference>
<keyword evidence="6" id="KW-1185">Reference proteome</keyword>
<feature type="chain" id="PRO_5040786758" evidence="3">
    <location>
        <begin position="23"/>
        <end position="402"/>
    </location>
</feature>
<evidence type="ECO:0000256" key="2">
    <source>
        <dbReference type="SAM" id="Coils"/>
    </source>
</evidence>
<organism evidence="5 6">
    <name type="scientific">Sphingobium nicotianae</name>
    <dbReference type="NCBI Taxonomy" id="2782607"/>
    <lineage>
        <taxon>Bacteria</taxon>
        <taxon>Pseudomonadati</taxon>
        <taxon>Pseudomonadota</taxon>
        <taxon>Alphaproteobacteria</taxon>
        <taxon>Sphingomonadales</taxon>
        <taxon>Sphingomonadaceae</taxon>
        <taxon>Sphingobium</taxon>
    </lineage>
</organism>
<accession>A0A9X1D9R9</accession>
<dbReference type="CDD" id="cd12797">
    <property type="entry name" value="M23_peptidase"/>
    <property type="match status" value="1"/>
</dbReference>
<evidence type="ECO:0000256" key="1">
    <source>
        <dbReference type="ARBA" id="ARBA00022729"/>
    </source>
</evidence>
<dbReference type="RefSeq" id="WP_214621752.1">
    <property type="nucleotide sequence ID" value="NZ_JAHGAW010000002.1"/>
</dbReference>
<evidence type="ECO:0000313" key="5">
    <source>
        <dbReference type="EMBL" id="MBT2186002.1"/>
    </source>
</evidence>
<dbReference type="GO" id="GO:0004222">
    <property type="term" value="F:metalloendopeptidase activity"/>
    <property type="evidence" value="ECO:0007669"/>
    <property type="project" value="TreeGrafter"/>
</dbReference>
<dbReference type="InterPro" id="IPR016047">
    <property type="entry name" value="M23ase_b-sheet_dom"/>
</dbReference>
<evidence type="ECO:0000313" key="6">
    <source>
        <dbReference type="Proteomes" id="UP001138757"/>
    </source>
</evidence>
<reference evidence="5" key="1">
    <citation type="submission" date="2021-05" db="EMBL/GenBank/DDBJ databases">
        <title>Genome of Sphingobium sp. strain.</title>
        <authorList>
            <person name="Fan R."/>
        </authorList>
    </citation>
    <scope>NUCLEOTIDE SEQUENCE</scope>
    <source>
        <strain evidence="5">H33</strain>
    </source>
</reference>
<dbReference type="InterPro" id="IPR050570">
    <property type="entry name" value="Cell_wall_metabolism_enzyme"/>
</dbReference>
<protein>
    <submittedName>
        <fullName evidence="5">Peptidoglycan DD-metalloendopeptidase family protein</fullName>
    </submittedName>
</protein>
<name>A0A9X1D9R9_9SPHN</name>
<proteinExistence type="predicted"/>
<dbReference type="PANTHER" id="PTHR21666">
    <property type="entry name" value="PEPTIDASE-RELATED"/>
    <property type="match status" value="1"/>
</dbReference>
<dbReference type="Gene3D" id="2.70.70.10">
    <property type="entry name" value="Glucose Permease (Domain IIA)"/>
    <property type="match status" value="1"/>
</dbReference>
<evidence type="ECO:0000256" key="3">
    <source>
        <dbReference type="SAM" id="SignalP"/>
    </source>
</evidence>
<dbReference type="AlphaFoldDB" id="A0A9X1D9R9"/>
<gene>
    <name evidence="5" type="ORF">KK488_03485</name>
</gene>
<sequence length="402" mass="42650">MIPRLPLLAALVLAPVALLAQSATSPIPGTSLAEQRAALVRAKAQAEDARKRSEALEARARQSAAAADKTRNQIAALAARIQQSEADLRAGEARIGIIAALQREQARRLALRQKPIVRLTAALQQIARRSPVLTLVEPGSVSDAVHRRIVLARVMPIVMANTRGLRKEIEQSGELRQSADAARLALAKSRDGLATYQRTLANLEQRQRVTSRSLRESASLETERSLAMGEEARDITDLMAQIEDAAVIRDALIRLPGPVPRPAAPGDAPLPVDRAAAAQSSAAPAYRLPVIGDVITGFGEISESGVRARGLTIATAPAATVVAPAAGRVAFAGPFRGYGNIVIIEHGGGWTTLIAQLGRLSAQIGDQLRQGDPIGSTGPGKPRLIVELRRQERPVDIGALIR</sequence>
<dbReference type="SUPFAM" id="SSF51261">
    <property type="entry name" value="Duplicated hybrid motif"/>
    <property type="match status" value="1"/>
</dbReference>
<keyword evidence="2" id="KW-0175">Coiled coil</keyword>
<evidence type="ECO:0000259" key="4">
    <source>
        <dbReference type="Pfam" id="PF01551"/>
    </source>
</evidence>
<feature type="domain" description="M23ase beta-sheet core" evidence="4">
    <location>
        <begin position="309"/>
        <end position="396"/>
    </location>
</feature>